<dbReference type="EMBL" id="JACHHB010000001">
    <property type="protein sequence ID" value="MBB5172142.1"/>
    <property type="molecule type" value="Genomic_DNA"/>
</dbReference>
<evidence type="ECO:0000256" key="8">
    <source>
        <dbReference type="ARBA" id="ARBA00061012"/>
    </source>
</evidence>
<comment type="function">
    <text evidence="1 9">Catalyzes the decarboxylation of orotidine 5'-monophosphate (OMP) to uridine 5'-monophosphate (UMP).</text>
</comment>
<feature type="binding site" evidence="9 11">
    <location>
        <position position="184"/>
    </location>
    <ligand>
        <name>substrate</name>
    </ligand>
</feature>
<dbReference type="InterPro" id="IPR011060">
    <property type="entry name" value="RibuloseP-bd_barrel"/>
</dbReference>
<dbReference type="SMART" id="SM00934">
    <property type="entry name" value="OMPdecase"/>
    <property type="match status" value="1"/>
</dbReference>
<dbReference type="UniPathway" id="UPA00070">
    <property type="reaction ID" value="UER00120"/>
</dbReference>
<comment type="similarity">
    <text evidence="8 9">Belongs to the OMP decarboxylase family. Type 1 subfamily.</text>
</comment>
<dbReference type="FunFam" id="3.20.20.70:FF:000015">
    <property type="entry name" value="Orotidine 5'-phosphate decarboxylase"/>
    <property type="match status" value="1"/>
</dbReference>
<dbReference type="Pfam" id="PF00215">
    <property type="entry name" value="OMPdecase"/>
    <property type="match status" value="1"/>
</dbReference>
<keyword evidence="15" id="KW-1185">Reference proteome</keyword>
<comment type="catalytic activity">
    <reaction evidence="7 9 12">
        <text>orotidine 5'-phosphate + H(+) = UMP + CO2</text>
        <dbReference type="Rhea" id="RHEA:11596"/>
        <dbReference type="ChEBI" id="CHEBI:15378"/>
        <dbReference type="ChEBI" id="CHEBI:16526"/>
        <dbReference type="ChEBI" id="CHEBI:57538"/>
        <dbReference type="ChEBI" id="CHEBI:57865"/>
        <dbReference type="EC" id="4.1.1.23"/>
    </reaction>
</comment>
<comment type="pathway">
    <text evidence="2 9 12">Pyrimidine metabolism; UMP biosynthesis via de novo pathway; UMP from orotate: step 2/2.</text>
</comment>
<evidence type="ECO:0000256" key="6">
    <source>
        <dbReference type="ARBA" id="ARBA00023239"/>
    </source>
</evidence>
<dbReference type="AlphaFoldDB" id="A0A840QLA1"/>
<feature type="binding site" evidence="9 11">
    <location>
        <position position="11"/>
    </location>
    <ligand>
        <name>substrate</name>
    </ligand>
</feature>
<feature type="binding site" evidence="9 11">
    <location>
        <position position="193"/>
    </location>
    <ligand>
        <name>substrate</name>
    </ligand>
</feature>
<protein>
    <recommendedName>
        <fullName evidence="9">Orotidine 5'-phosphate decarboxylase</fullName>
        <ecNumber evidence="9">4.1.1.23</ecNumber>
    </recommendedName>
    <alternativeName>
        <fullName evidence="9">OMP decarboxylase</fullName>
        <shortName evidence="9">OMPDCase</shortName>
        <shortName evidence="9">OMPdecase</shortName>
    </alternativeName>
</protein>
<accession>A0A840QLA1</accession>
<dbReference type="EC" id="4.1.1.23" evidence="9"/>
<dbReference type="InterPro" id="IPR047596">
    <property type="entry name" value="OMPdecase_bac"/>
</dbReference>
<evidence type="ECO:0000256" key="3">
    <source>
        <dbReference type="ARBA" id="ARBA00011738"/>
    </source>
</evidence>
<evidence type="ECO:0000256" key="9">
    <source>
        <dbReference type="HAMAP-Rule" id="MF_01200"/>
    </source>
</evidence>
<evidence type="ECO:0000256" key="2">
    <source>
        <dbReference type="ARBA" id="ARBA00004861"/>
    </source>
</evidence>
<dbReference type="RefSeq" id="WP_184662616.1">
    <property type="nucleotide sequence ID" value="NZ_JACHHB010000001.1"/>
</dbReference>
<dbReference type="Gene3D" id="3.20.20.70">
    <property type="entry name" value="Aldolase class I"/>
    <property type="match status" value="1"/>
</dbReference>
<feature type="binding site" evidence="9 11">
    <location>
        <position position="33"/>
    </location>
    <ligand>
        <name>substrate</name>
    </ligand>
</feature>
<evidence type="ECO:0000259" key="13">
    <source>
        <dbReference type="SMART" id="SM00934"/>
    </source>
</evidence>
<dbReference type="CDD" id="cd04725">
    <property type="entry name" value="OMP_decarboxylase_like"/>
    <property type="match status" value="1"/>
</dbReference>
<keyword evidence="6 9" id="KW-0456">Lyase</keyword>
<evidence type="ECO:0000256" key="1">
    <source>
        <dbReference type="ARBA" id="ARBA00002356"/>
    </source>
</evidence>
<dbReference type="PANTHER" id="PTHR32119:SF2">
    <property type="entry name" value="OROTIDINE 5'-PHOSPHATE DECARBOXYLASE"/>
    <property type="match status" value="1"/>
</dbReference>
<dbReference type="InterPro" id="IPR018089">
    <property type="entry name" value="OMPdecase_AS"/>
</dbReference>
<evidence type="ECO:0000313" key="14">
    <source>
        <dbReference type="EMBL" id="MBB5172142.1"/>
    </source>
</evidence>
<feature type="domain" description="Orotidine 5'-phosphate decarboxylase" evidence="13">
    <location>
        <begin position="5"/>
        <end position="229"/>
    </location>
</feature>
<gene>
    <name evidence="9" type="primary">pyrF</name>
    <name evidence="14" type="ORF">HNQ41_000282</name>
</gene>
<dbReference type="SUPFAM" id="SSF51366">
    <property type="entry name" value="Ribulose-phoshate binding barrel"/>
    <property type="match status" value="1"/>
</dbReference>
<dbReference type="HAMAP" id="MF_01200_B">
    <property type="entry name" value="OMPdecase_type1_B"/>
    <property type="match status" value="1"/>
</dbReference>
<evidence type="ECO:0000256" key="7">
    <source>
        <dbReference type="ARBA" id="ARBA00049157"/>
    </source>
</evidence>
<feature type="binding site" evidence="9 11">
    <location>
        <position position="214"/>
    </location>
    <ligand>
        <name>substrate</name>
    </ligand>
</feature>
<keyword evidence="5 9" id="KW-0665">Pyrimidine biosynthesis</keyword>
<dbReference type="Proteomes" id="UP000551878">
    <property type="component" value="Unassembled WGS sequence"/>
</dbReference>
<evidence type="ECO:0000313" key="15">
    <source>
        <dbReference type="Proteomes" id="UP000551878"/>
    </source>
</evidence>
<dbReference type="InterPro" id="IPR001754">
    <property type="entry name" value="OMPdeCOase_dom"/>
</dbReference>
<evidence type="ECO:0000256" key="12">
    <source>
        <dbReference type="RuleBase" id="RU000512"/>
    </source>
</evidence>
<dbReference type="GO" id="GO:0004590">
    <property type="term" value="F:orotidine-5'-phosphate decarboxylase activity"/>
    <property type="evidence" value="ECO:0007669"/>
    <property type="project" value="UniProtKB-UniRule"/>
</dbReference>
<dbReference type="InterPro" id="IPR014732">
    <property type="entry name" value="OMPdecase"/>
</dbReference>
<evidence type="ECO:0000256" key="4">
    <source>
        <dbReference type="ARBA" id="ARBA00022793"/>
    </source>
</evidence>
<dbReference type="PANTHER" id="PTHR32119">
    <property type="entry name" value="OROTIDINE 5'-PHOSPHATE DECARBOXYLASE"/>
    <property type="match status" value="1"/>
</dbReference>
<dbReference type="NCBIfam" id="TIGR01740">
    <property type="entry name" value="pyrF"/>
    <property type="match status" value="1"/>
</dbReference>
<comment type="subunit">
    <text evidence="3 9">Homodimer.</text>
</comment>
<feature type="binding site" evidence="9">
    <location>
        <begin position="60"/>
        <end position="69"/>
    </location>
    <ligand>
        <name>substrate</name>
    </ligand>
</feature>
<name>A0A840QLA1_9BACI</name>
<feature type="binding site" evidence="9 11">
    <location>
        <position position="122"/>
    </location>
    <ligand>
        <name>substrate</name>
    </ligand>
</feature>
<proteinExistence type="inferred from homology"/>
<dbReference type="PROSITE" id="PS00156">
    <property type="entry name" value="OMPDECASE"/>
    <property type="match status" value="1"/>
</dbReference>
<dbReference type="InterPro" id="IPR013785">
    <property type="entry name" value="Aldolase_TIM"/>
</dbReference>
<evidence type="ECO:0000256" key="5">
    <source>
        <dbReference type="ARBA" id="ARBA00022975"/>
    </source>
</evidence>
<evidence type="ECO:0000256" key="11">
    <source>
        <dbReference type="PIRSR" id="PIRSR614732-2"/>
    </source>
</evidence>
<feature type="active site" description="For OMPdecase activity" evidence="10">
    <location>
        <position position="60"/>
    </location>
</feature>
<feature type="active site" description="Proton donor" evidence="9">
    <location>
        <position position="62"/>
    </location>
</feature>
<comment type="caution">
    <text evidence="14">The sequence shown here is derived from an EMBL/GenBank/DDBJ whole genome shotgun (WGS) entry which is preliminary data.</text>
</comment>
<reference evidence="14 15" key="1">
    <citation type="submission" date="2020-08" db="EMBL/GenBank/DDBJ databases">
        <title>Genomic Encyclopedia of Type Strains, Phase IV (KMG-IV): sequencing the most valuable type-strain genomes for metagenomic binning, comparative biology and taxonomic classification.</title>
        <authorList>
            <person name="Goeker M."/>
        </authorList>
    </citation>
    <scope>NUCLEOTIDE SEQUENCE [LARGE SCALE GENOMIC DNA]</scope>
    <source>
        <strain evidence="14 15">DSM 24696</strain>
    </source>
</reference>
<dbReference type="NCBIfam" id="NF001273">
    <property type="entry name" value="PRK00230.1"/>
    <property type="match status" value="1"/>
</dbReference>
<dbReference type="GO" id="GO:0005829">
    <property type="term" value="C:cytosol"/>
    <property type="evidence" value="ECO:0007669"/>
    <property type="project" value="TreeGrafter"/>
</dbReference>
<dbReference type="GO" id="GO:0006207">
    <property type="term" value="P:'de novo' pyrimidine nucleobase biosynthetic process"/>
    <property type="evidence" value="ECO:0007669"/>
    <property type="project" value="InterPro"/>
</dbReference>
<feature type="active site" description="For OMPdecase activity" evidence="10">
    <location>
        <position position="65"/>
    </location>
</feature>
<keyword evidence="4 9" id="KW-0210">Decarboxylase</keyword>
<organism evidence="14 15">
    <name type="scientific">Texcoconibacillus texcoconensis</name>
    <dbReference type="NCBI Taxonomy" id="1095777"/>
    <lineage>
        <taxon>Bacteria</taxon>
        <taxon>Bacillati</taxon>
        <taxon>Bacillota</taxon>
        <taxon>Bacilli</taxon>
        <taxon>Bacillales</taxon>
        <taxon>Bacillaceae</taxon>
        <taxon>Texcoconibacillus</taxon>
    </lineage>
</organism>
<feature type="binding site" evidence="9 11">
    <location>
        <position position="213"/>
    </location>
    <ligand>
        <name>substrate</name>
    </ligand>
</feature>
<sequence>MLGHPIIIALDVPNASEMKKFLSLFRDKQLFVKVGMELFYREGMPLLHELKENGHNVFLDVKCHDIPTTVYKTMKNLSESGVDLVNVHALGGSEMMKAARLGLDEGTQSGNRPLCIAVTQLTSTDEAMATSEMQLQSSVSESVSHLAKLAQESGMDGVVASNLETRQIKQVTTDPFAVVTPGIRMLHDAKDDQRRVVTPKQARTYGSDAIVVGRSITKAQDPIAAYEVIEKEWRE</sequence>
<dbReference type="GO" id="GO:0044205">
    <property type="term" value="P:'de novo' UMP biosynthetic process"/>
    <property type="evidence" value="ECO:0007669"/>
    <property type="project" value="UniProtKB-UniRule"/>
</dbReference>
<feature type="active site" description="For OMPdecase activity" evidence="10">
    <location>
        <position position="62"/>
    </location>
</feature>
<evidence type="ECO:0000256" key="10">
    <source>
        <dbReference type="PIRSR" id="PIRSR614732-1"/>
    </source>
</evidence>